<evidence type="ECO:0000313" key="1">
    <source>
        <dbReference type="EMBL" id="WMW23343.1"/>
    </source>
</evidence>
<name>A0AA51YK74_9EURY</name>
<dbReference type="EMBL" id="CP133594">
    <property type="protein sequence ID" value="WMW23343.1"/>
    <property type="molecule type" value="Genomic_DNA"/>
</dbReference>
<dbReference type="InterPro" id="IPR012334">
    <property type="entry name" value="Pectin_lyas_fold"/>
</dbReference>
<dbReference type="RefSeq" id="WP_309309459.1">
    <property type="nucleotide sequence ID" value="NZ_CP133594.1"/>
</dbReference>
<dbReference type="InterPro" id="IPR022208">
    <property type="entry name" value="DUF3737"/>
</dbReference>
<keyword evidence="2" id="KW-1185">Reference proteome</keyword>
<dbReference type="AlphaFoldDB" id="A0AA51YK74"/>
<accession>A0AA51YK74</accession>
<dbReference type="Gene3D" id="2.160.20.10">
    <property type="entry name" value="Single-stranded right-handed beta-helix, Pectin lyase-like"/>
    <property type="match status" value="1"/>
</dbReference>
<organism evidence="1 2">
    <name type="scientific">Methanolobus mangrovi</name>
    <dbReference type="NCBI Taxonomy" id="3072977"/>
    <lineage>
        <taxon>Archaea</taxon>
        <taxon>Methanobacteriati</taxon>
        <taxon>Methanobacteriota</taxon>
        <taxon>Stenosarchaea group</taxon>
        <taxon>Methanomicrobia</taxon>
        <taxon>Methanosarcinales</taxon>
        <taxon>Methanosarcinaceae</taxon>
        <taxon>Methanolobus</taxon>
    </lineage>
</organism>
<gene>
    <name evidence="1" type="ORF">RE476_05855</name>
</gene>
<dbReference type="Pfam" id="PF12541">
    <property type="entry name" value="DUF3737"/>
    <property type="match status" value="1"/>
</dbReference>
<dbReference type="KEGG" id="mmav:RE476_05855"/>
<dbReference type="SUPFAM" id="SSF51126">
    <property type="entry name" value="Pectin lyase-like"/>
    <property type="match status" value="1"/>
</dbReference>
<protein>
    <submittedName>
        <fullName evidence="1">DUF3737 family protein</fullName>
    </submittedName>
</protein>
<dbReference type="Proteomes" id="UP001183006">
    <property type="component" value="Chromosome"/>
</dbReference>
<sequence>MTLKTNEFKDLILDEERALYAIQDAMISHCTFDGPADGESALKESADIHVSDCDFRLRYPFWHVRNAQIENIRMTDTCRAALWYSNQVTIKYSHMGGIKAVRECEDVTIENSNIVSPEFGWLSHRLTMKNSELESEYPFFYSTDILLDNFVLNGKYSFQYVENVEISNSHLDTKDAFWHSKNVTVSDSIVKGEYLGWYSENLKLVRCKIIGTQPLCYAKGLVLEDCEMIDCDLSFEYSDVNATIAGPITSIKNPRSGHISADSIGKVILDDNQLADDSCVIEVRDELNKEEIQNSETYNENILNNKDVPVQET</sequence>
<evidence type="ECO:0000313" key="2">
    <source>
        <dbReference type="Proteomes" id="UP001183006"/>
    </source>
</evidence>
<dbReference type="GeneID" id="84229646"/>
<reference evidence="1" key="1">
    <citation type="submission" date="2023-08" db="EMBL/GenBank/DDBJ databases">
        <title>Methanolobus mangrovi sp. nov. and Methanolobus sediminis sp. nov, two novel methylotrophic methanogens isolated from mangrove sediments in China.</title>
        <authorList>
            <person name="Zhou J."/>
        </authorList>
    </citation>
    <scope>NUCLEOTIDE SEQUENCE</scope>
    <source>
        <strain evidence="1">FTZ2</strain>
    </source>
</reference>
<proteinExistence type="predicted"/>
<dbReference type="InterPro" id="IPR011050">
    <property type="entry name" value="Pectin_lyase_fold/virulence"/>
</dbReference>